<feature type="domain" description="PocR" evidence="3">
    <location>
        <begin position="87"/>
        <end position="249"/>
    </location>
</feature>
<evidence type="ECO:0000256" key="2">
    <source>
        <dbReference type="SAM" id="Phobius"/>
    </source>
</evidence>
<sequence>MDLEDVLAVAREPLPPVEKPPLRADQLDYLPLTVQRHHDFMEVLDEVFSFIQEPVMIQRHLGELAPFLSYDPSKMNIAQTDKSLETLFEPEKLQLVLDKFTEHAQCGGAFVSPTGSIIGEVSRLSTLCTDHVRATEEGARRCAISDQAFGSMSFDRSTFGFCHTGALTDGGSVIQLDGVAIASFLIGGVATSTPNVETAKIMVKLANDVGQPPLDVVRAFRRTRRMTMAQVQLLGESLHMLCTFLSQQASQNYAARRTARLESLTVDDKATNIGRNTIGDIMNSGLAAKLYALWWKPTDRVVPGWVYVSSVVALACGLLLPLIAAFSVTTPMSATTETIRDVLMAFVTPVLSADLPPWGALLQPLAIVMLQLAGPVTVLLALYNGQETTFNVARKVGRYVGLLMTTALLTFLNIPLGFLAARTPFRIIYIWETGYGLAVTFTDIIPDVLAFFLLFVSLGVSASHTVTFSFAPTLVSVHHLRELLLLSVHISVAFVGAAMGAVEFDDSAMTRSSRIAARVFAVGVSLASLIVSFGFVVATTIWVIGQRQKSFVAVMLGLTTVTSLVLFAGSVWSAVAFFLGYDDTIAFGTSGVLLALCLPLLVLAFVPLAVLHIRIRYAEAKVFAILFSETGNAAVKPFNLLRAVFKRGSRAASIRRVASAPATNLKLPDLANISVNMLELGIRPLVWHERKLFGFSGITRDIEYNLYAGANMLLRRACVAYSDDLTPPLRLTLLTISTKGAASIATSTSVLASISEECFSRTRLDQAMQEFAMRRYIEQMEHIYTLGGRDNAASFLEVQSKLSQARSHHLRTLVQVSKFWPLLLRRRPDLPLIIKHARAIGGSTNQANLLYTRLFRRYPDNPAVREWYILFLDSVMQDHARAQQLRTEAAEDDNKSNSSDESGSSFSNGTASTGYSAAGVVGDGTSRTFIRFLLAAAVVNVVLITGSIVGILVVSETMRTSMGTVSSLHDVNYALGKGTLYASMLHMNATGLAAVGLEQSLPAYLMESASAIQAGHDFLVDMTYAENEFYYFYRPDVIPITQRHDKKEFWAIAASLSNALTTIADTITSNSWELTSTDPTTRFVRAHMAVGMNLDSSVENLKTIQELEQDTIFSLVVGMALILALLFVVQLSITVVLTFWIIFRNFTAEVSTCDVSLTNCLSVSRAQVRRQMRLVGMAKSKFKDIVVADLDEDLQEDLNDDELTEAAIDAKLGVEEDDDGALYEVCYLGARHDDDDEAAAVPSEPKPSTERRVMFTEEAPETKSVDEEITSAFELAGPGSSGSEDKALSDVEDFLPEPPKGTLGMLADLLRLVRNLIKNNRGRHEGGNFHAIWSVLAIAGQLVAIVSIAVFVAFTVTSHNDHDKELEKTIKMLDYATISTVGPAVLDILEPSAFVVSGATDRLDAYIGRRTAASKAFFEVQESIPGILTEDSSIATHDITQDLNYYTDVAVSIAAYGYGYSSDITFMLPVSWNYTGETYYAHDVEEYSRSVWYTNKTSDTTTLAAADQLALAQAILFDDKVAALRMDLFANMLGTSELIPGFISELETNTLETFGVPITMVVVLALAFAPTVLSALIAGERRRAGISKLALVSLGCLVVCLSTMAIDYGVHFYTYQFVRPNEVAKDAAAVNEAFEYALDVMAMLQFAVQRYVFTGVESAFDMVETAVGHHVNSVARINELNVGVNQDDLAAVVAYHDYLYEDMAIALVLAASVHDDALIMMPTVANFTWNSTASTRPIDTTRFTNSTYDLARADADKLAMAQTLALTDRITYKDFVTLNALCLDLYENFRMDAIETLESTDELELTSVVIINAVLLLTMGFVAFLLLPTYTTAALSSQTSKRTQSARQQHVLNRVLRTKFTLAIALLLSVTAGVVLFAAVVIAFFTGIYFIYLFVSTTCSADSRVLMSGSRSIYSYLMPYSNQPAMLELELDTLMETVEDAFSADTLDLIFTGTEPEDLSIRASQYAAKVEQFVRTAPTASSDVRSGTLIPVVRETATIAASIETMFADRYARMSLVLTISEIVSVVGGAALVVVTLIVYMFGLRVLFRQLSRFSRSFKLLQSYLTH</sequence>
<feature type="compositionally biased region" description="Low complexity" evidence="1">
    <location>
        <begin position="896"/>
        <end position="908"/>
    </location>
</feature>
<comment type="caution">
    <text evidence="5">The sequence shown here is derived from an EMBL/GenBank/DDBJ whole genome shotgun (WGS) entry which is preliminary data.</text>
</comment>
<keyword evidence="2" id="KW-0812">Transmembrane</keyword>
<dbReference type="InterPro" id="IPR052994">
    <property type="entry name" value="Tiny_macrocysts_regulators"/>
</dbReference>
<keyword evidence="6" id="KW-1185">Reference proteome</keyword>
<feature type="transmembrane region" description="Helical" evidence="2">
    <location>
        <begin position="522"/>
        <end position="544"/>
    </location>
</feature>
<feature type="transmembrane region" description="Helical" evidence="2">
    <location>
        <begin position="1331"/>
        <end position="1354"/>
    </location>
</feature>
<dbReference type="PANTHER" id="PTHR31600">
    <property type="entry name" value="TINY MACROCYSTS PROTEIN B-RELATED"/>
    <property type="match status" value="1"/>
</dbReference>
<gene>
    <name evidence="5" type="ORF">J8273_0191</name>
</gene>
<feature type="transmembrane region" description="Helical" evidence="2">
    <location>
        <begin position="932"/>
        <end position="954"/>
    </location>
</feature>
<feature type="transmembrane region" description="Helical" evidence="2">
    <location>
        <begin position="2023"/>
        <end position="2048"/>
    </location>
</feature>
<dbReference type="Pfam" id="PF25474">
    <property type="entry name" value="TPR_TmcB"/>
    <property type="match status" value="1"/>
</dbReference>
<feature type="transmembrane region" description="Helical" evidence="2">
    <location>
        <begin position="396"/>
        <end position="421"/>
    </location>
</feature>
<keyword evidence="2" id="KW-1133">Transmembrane helix</keyword>
<protein>
    <submittedName>
        <fullName evidence="5">Sensory domain found in PocR</fullName>
    </submittedName>
</protein>
<evidence type="ECO:0000256" key="1">
    <source>
        <dbReference type="SAM" id="MobiDB-lite"/>
    </source>
</evidence>
<dbReference type="Proteomes" id="UP000717585">
    <property type="component" value="Unassembled WGS sequence"/>
</dbReference>
<feature type="transmembrane region" description="Helical" evidence="2">
    <location>
        <begin position="365"/>
        <end position="384"/>
    </location>
</feature>
<feature type="transmembrane region" description="Helical" evidence="2">
    <location>
        <begin position="448"/>
        <end position="471"/>
    </location>
</feature>
<feature type="transmembrane region" description="Helical" evidence="2">
    <location>
        <begin position="551"/>
        <end position="579"/>
    </location>
</feature>
<proteinExistence type="predicted"/>
<feature type="transmembrane region" description="Helical" evidence="2">
    <location>
        <begin position="1589"/>
        <end position="1610"/>
    </location>
</feature>
<dbReference type="InterPro" id="IPR018771">
    <property type="entry name" value="PocR_dom"/>
</dbReference>
<feature type="transmembrane region" description="Helical" evidence="2">
    <location>
        <begin position="1862"/>
        <end position="1895"/>
    </location>
</feature>
<feature type="transmembrane region" description="Helical" evidence="2">
    <location>
        <begin position="483"/>
        <end position="502"/>
    </location>
</feature>
<dbReference type="EMBL" id="JAHDYR010000012">
    <property type="protein sequence ID" value="KAG9394983.1"/>
    <property type="molecule type" value="Genomic_DNA"/>
</dbReference>
<keyword evidence="2" id="KW-0472">Membrane</keyword>
<evidence type="ECO:0000259" key="4">
    <source>
        <dbReference type="Pfam" id="PF25474"/>
    </source>
</evidence>
<evidence type="ECO:0000259" key="3">
    <source>
        <dbReference type="Pfam" id="PF10114"/>
    </source>
</evidence>
<feature type="transmembrane region" description="Helical" evidence="2">
    <location>
        <begin position="1805"/>
        <end position="1827"/>
    </location>
</feature>
<dbReference type="PANTHER" id="PTHR31600:SF2">
    <property type="entry name" value="GAMETE ENRICHED GENE 10 PROTEIN-RELATED"/>
    <property type="match status" value="1"/>
</dbReference>
<feature type="transmembrane region" description="Helical" evidence="2">
    <location>
        <begin position="305"/>
        <end position="330"/>
    </location>
</feature>
<feature type="transmembrane region" description="Helical" evidence="2">
    <location>
        <begin position="585"/>
        <end position="611"/>
    </location>
</feature>
<organism evidence="5 6">
    <name type="scientific">Carpediemonas membranifera</name>
    <dbReference type="NCBI Taxonomy" id="201153"/>
    <lineage>
        <taxon>Eukaryota</taxon>
        <taxon>Metamonada</taxon>
        <taxon>Carpediemonas-like organisms</taxon>
        <taxon>Carpediemonas</taxon>
    </lineage>
</organism>
<feature type="transmembrane region" description="Helical" evidence="2">
    <location>
        <begin position="1554"/>
        <end position="1577"/>
    </location>
</feature>
<evidence type="ECO:0000313" key="5">
    <source>
        <dbReference type="EMBL" id="KAG9394983.1"/>
    </source>
</evidence>
<feature type="transmembrane region" description="Helical" evidence="2">
    <location>
        <begin position="1112"/>
        <end position="1142"/>
    </location>
</feature>
<reference evidence="5" key="1">
    <citation type="submission" date="2021-05" db="EMBL/GenBank/DDBJ databases">
        <title>A free-living protist that lacks canonical eukaryotic 1 DNA replication and segregation systems.</title>
        <authorList>
            <person name="Salas-Leiva D.E."/>
            <person name="Tromer E.C."/>
            <person name="Curtis B.A."/>
            <person name="Jerlstrom-Hultqvist J."/>
            <person name="Kolisko M."/>
            <person name="Yi Z."/>
            <person name="Salas-Leiva J.S."/>
            <person name="Gallot-Lavallee L."/>
            <person name="Kops G.J.P.L."/>
            <person name="Archibald J.M."/>
            <person name="Simpson A.G.B."/>
            <person name="Roger A.J."/>
        </authorList>
    </citation>
    <scope>NUCLEOTIDE SEQUENCE</scope>
    <source>
        <strain evidence="5">BICM</strain>
    </source>
</reference>
<feature type="domain" description="TmcB/TmcC TPR repeats" evidence="4">
    <location>
        <begin position="786"/>
        <end position="897"/>
    </location>
</feature>
<feature type="region of interest" description="Disordered" evidence="1">
    <location>
        <begin position="883"/>
        <end position="911"/>
    </location>
</feature>
<accession>A0A8J6B3K5</accession>
<name>A0A8J6B3K5_9EUKA</name>
<evidence type="ECO:0000313" key="6">
    <source>
        <dbReference type="Proteomes" id="UP000717585"/>
    </source>
</evidence>
<dbReference type="Pfam" id="PF10114">
    <property type="entry name" value="PocR"/>
    <property type="match status" value="1"/>
</dbReference>
<dbReference type="InterPro" id="IPR057352">
    <property type="entry name" value="TPR_TmcB/C"/>
</dbReference>